<evidence type="ECO:0000313" key="5">
    <source>
        <dbReference type="Proteomes" id="UP001597387"/>
    </source>
</evidence>
<dbReference type="Gene3D" id="2.40.160.50">
    <property type="entry name" value="membrane protein fhac: a member of the omp85/tpsb transporter family"/>
    <property type="match status" value="1"/>
</dbReference>
<protein>
    <submittedName>
        <fullName evidence="4">BamA/TamA family outer membrane protein</fullName>
    </submittedName>
</protein>
<reference evidence="5" key="1">
    <citation type="journal article" date="2019" name="Int. J. Syst. Evol. Microbiol.">
        <title>The Global Catalogue of Microorganisms (GCM) 10K type strain sequencing project: providing services to taxonomists for standard genome sequencing and annotation.</title>
        <authorList>
            <consortium name="The Broad Institute Genomics Platform"/>
            <consortium name="The Broad Institute Genome Sequencing Center for Infectious Disease"/>
            <person name="Wu L."/>
            <person name="Ma J."/>
        </authorList>
    </citation>
    <scope>NUCLEOTIDE SEQUENCE [LARGE SCALE GENOMIC DNA]</scope>
    <source>
        <strain evidence="5">KCTC 42217</strain>
    </source>
</reference>
<dbReference type="RefSeq" id="WP_255899862.1">
    <property type="nucleotide sequence ID" value="NZ_JAFMZO010000001.1"/>
</dbReference>
<evidence type="ECO:0000256" key="2">
    <source>
        <dbReference type="ARBA" id="ARBA00023136"/>
    </source>
</evidence>
<keyword evidence="5" id="KW-1185">Reference proteome</keyword>
<dbReference type="InterPro" id="IPR000184">
    <property type="entry name" value="Bac_surfAg_D15"/>
</dbReference>
<organism evidence="4 5">
    <name type="scientific">Paradesertivirga mongoliensis</name>
    <dbReference type="NCBI Taxonomy" id="2100740"/>
    <lineage>
        <taxon>Bacteria</taxon>
        <taxon>Pseudomonadati</taxon>
        <taxon>Bacteroidota</taxon>
        <taxon>Sphingobacteriia</taxon>
        <taxon>Sphingobacteriales</taxon>
        <taxon>Sphingobacteriaceae</taxon>
        <taxon>Paradesertivirga</taxon>
    </lineage>
</organism>
<comment type="caution">
    <text evidence="4">The sequence shown here is derived from an EMBL/GenBank/DDBJ whole genome shotgun (WGS) entry which is preliminary data.</text>
</comment>
<keyword evidence="2" id="KW-0472">Membrane</keyword>
<dbReference type="Proteomes" id="UP001597387">
    <property type="component" value="Unassembled WGS sequence"/>
</dbReference>
<dbReference type="Pfam" id="PF01103">
    <property type="entry name" value="Omp85"/>
    <property type="match status" value="1"/>
</dbReference>
<proteinExistence type="predicted"/>
<evidence type="ECO:0000256" key="1">
    <source>
        <dbReference type="ARBA" id="ARBA00004370"/>
    </source>
</evidence>
<accession>A0ABW4ZGS3</accession>
<name>A0ABW4ZGS3_9SPHI</name>
<sequence length="376" mass="43022">MKKFLFSIAIFFCLQICNAFSQKKILERFLSDKNDSTQRSRFLILPAFGYTQETGFNYGLVSLASFYTDKDTSTRNSSVAGLISFTTKKQSMVTLKPDIWSKQNRYHYIGDLRYKNFPFNFYGIGDRTTQADEEKITQKLVRIGLEAEKLMRRGSYTGLNISYENHQFSDKEPGGIYQTSPGIRDRDGGEVLFLGLSQIIDTRNSNVYSTRGTFLKFNYSYAPDIFGGENYTGSLVKLDFRTFKSYNPKTVLGFNLNYQTLGGGSAPFYLLPQLGNDAMMRGYYTGRYRNNDLLATQIELRYRPIPRVGFVGFAGAGTVYNTRLDFERFKPSYGAGLRYFFDTVRGLSLRMDYGFGEKRNGEERQKGFYLALGEAF</sequence>
<evidence type="ECO:0000259" key="3">
    <source>
        <dbReference type="Pfam" id="PF01103"/>
    </source>
</evidence>
<feature type="domain" description="Bacterial surface antigen (D15)" evidence="3">
    <location>
        <begin position="96"/>
        <end position="376"/>
    </location>
</feature>
<gene>
    <name evidence="4" type="ORF">ACFSJU_02445</name>
</gene>
<comment type="subcellular location">
    <subcellularLocation>
        <location evidence="1">Membrane</location>
    </subcellularLocation>
</comment>
<dbReference type="EMBL" id="JBHUHZ010000001">
    <property type="protein sequence ID" value="MFD2161231.1"/>
    <property type="molecule type" value="Genomic_DNA"/>
</dbReference>
<evidence type="ECO:0000313" key="4">
    <source>
        <dbReference type="EMBL" id="MFD2161231.1"/>
    </source>
</evidence>